<dbReference type="eggNOG" id="ENOG502SZAP">
    <property type="taxonomic scope" value="Eukaryota"/>
</dbReference>
<evidence type="ECO:0000313" key="2">
    <source>
        <dbReference type="Proteomes" id="UP000019132"/>
    </source>
</evidence>
<dbReference type="AlphaFoldDB" id="K3W662"/>
<protein>
    <submittedName>
        <fullName evidence="1">Uncharacterized protein</fullName>
    </submittedName>
</protein>
<dbReference type="Proteomes" id="UP000019132">
    <property type="component" value="Unassembled WGS sequence"/>
</dbReference>
<reference evidence="1" key="3">
    <citation type="submission" date="2015-02" db="UniProtKB">
        <authorList>
            <consortium name="EnsemblProtists"/>
        </authorList>
    </citation>
    <scope>IDENTIFICATION</scope>
    <source>
        <strain evidence="1">DAOM BR144</strain>
    </source>
</reference>
<organism evidence="1 2">
    <name type="scientific">Globisporangium ultimum (strain ATCC 200006 / CBS 805.95 / DAOM BR144)</name>
    <name type="common">Pythium ultimum</name>
    <dbReference type="NCBI Taxonomy" id="431595"/>
    <lineage>
        <taxon>Eukaryota</taxon>
        <taxon>Sar</taxon>
        <taxon>Stramenopiles</taxon>
        <taxon>Oomycota</taxon>
        <taxon>Peronosporomycetes</taxon>
        <taxon>Pythiales</taxon>
        <taxon>Pythiaceae</taxon>
        <taxon>Globisporangium</taxon>
    </lineage>
</organism>
<sequence>MKKTYSERSTMMKHLVDAIEKTTGCPIPTNLTEQQTTELFHVGIEGFSLAPSKPKRRLFQLFVATTLRLVREALQQQNPDR</sequence>
<dbReference type="VEuPathDB" id="FungiDB:PYU1_G000453"/>
<keyword evidence="2" id="KW-1185">Reference proteome</keyword>
<dbReference type="EnsemblProtists" id="PYU1_T000453">
    <property type="protein sequence ID" value="PYU1_T000453"/>
    <property type="gene ID" value="PYU1_G000453"/>
</dbReference>
<reference evidence="2" key="1">
    <citation type="journal article" date="2010" name="Genome Biol.">
        <title>Genome sequence of the necrotrophic plant pathogen Pythium ultimum reveals original pathogenicity mechanisms and effector repertoire.</title>
        <authorList>
            <person name="Levesque C.A."/>
            <person name="Brouwer H."/>
            <person name="Cano L."/>
            <person name="Hamilton J.P."/>
            <person name="Holt C."/>
            <person name="Huitema E."/>
            <person name="Raffaele S."/>
            <person name="Robideau G.P."/>
            <person name="Thines M."/>
            <person name="Win J."/>
            <person name="Zerillo M.M."/>
            <person name="Beakes G.W."/>
            <person name="Boore J.L."/>
            <person name="Busam D."/>
            <person name="Dumas B."/>
            <person name="Ferriera S."/>
            <person name="Fuerstenberg S.I."/>
            <person name="Gachon C.M."/>
            <person name="Gaulin E."/>
            <person name="Govers F."/>
            <person name="Grenville-Briggs L."/>
            <person name="Horner N."/>
            <person name="Hostetler J."/>
            <person name="Jiang R.H."/>
            <person name="Johnson J."/>
            <person name="Krajaejun T."/>
            <person name="Lin H."/>
            <person name="Meijer H.J."/>
            <person name="Moore B."/>
            <person name="Morris P."/>
            <person name="Phuntmart V."/>
            <person name="Puiu D."/>
            <person name="Shetty J."/>
            <person name="Stajich J.E."/>
            <person name="Tripathy S."/>
            <person name="Wawra S."/>
            <person name="van West P."/>
            <person name="Whitty B.R."/>
            <person name="Coutinho P.M."/>
            <person name="Henrissat B."/>
            <person name="Martin F."/>
            <person name="Thomas P.D."/>
            <person name="Tyler B.M."/>
            <person name="De Vries R.P."/>
            <person name="Kamoun S."/>
            <person name="Yandell M."/>
            <person name="Tisserat N."/>
            <person name="Buell C.R."/>
        </authorList>
    </citation>
    <scope>NUCLEOTIDE SEQUENCE</scope>
    <source>
        <strain evidence="2">DAOM:BR144</strain>
    </source>
</reference>
<reference evidence="2" key="2">
    <citation type="submission" date="2010-04" db="EMBL/GenBank/DDBJ databases">
        <authorList>
            <person name="Buell R."/>
            <person name="Hamilton J."/>
            <person name="Hostetler J."/>
        </authorList>
    </citation>
    <scope>NUCLEOTIDE SEQUENCE [LARGE SCALE GENOMIC DNA]</scope>
    <source>
        <strain evidence="2">DAOM:BR144</strain>
    </source>
</reference>
<proteinExistence type="predicted"/>
<accession>K3W662</accession>
<dbReference type="OMA" id="TTGCPIP"/>
<evidence type="ECO:0000313" key="1">
    <source>
        <dbReference type="EnsemblProtists" id="PYU1_T000453"/>
    </source>
</evidence>
<dbReference type="InParanoid" id="K3W662"/>
<dbReference type="EMBL" id="GL376636">
    <property type="status" value="NOT_ANNOTATED_CDS"/>
    <property type="molecule type" value="Genomic_DNA"/>
</dbReference>
<name>K3W662_GLOUD</name>
<dbReference type="HOGENOM" id="CLU_2581169_0_0_1"/>